<dbReference type="Proteomes" id="UP000236654">
    <property type="component" value="Unassembled WGS sequence"/>
</dbReference>
<dbReference type="RefSeq" id="WP_101333769.1">
    <property type="nucleotide sequence ID" value="NZ_PJNI01000002.1"/>
</dbReference>
<evidence type="ECO:0000256" key="2">
    <source>
        <dbReference type="ARBA" id="ARBA00022559"/>
    </source>
</evidence>
<dbReference type="PANTHER" id="PTHR11592">
    <property type="entry name" value="GLUTATHIONE PEROXIDASE"/>
    <property type="match status" value="1"/>
</dbReference>
<comment type="caution">
    <text evidence="6">The sequence shown here is derived from an EMBL/GenBank/DDBJ whole genome shotgun (WGS) entry which is preliminary data.</text>
</comment>
<sequence>MIKNTFITLIGLFLFSFVHAQDIYKYEVETIDGKSISLSKFRGKKIMIVNTASKCGFTPQYEDLQNLYETYKDKGFVILGFPSNDFMKQEPGTDQEIATFCEKNYGVTFPMMSKVSVKGEKQIPLYQFLTRKELNGHSDSNVKWNFQKYLVNEEGKLESVYYSKTNPQDEAIIQWIEN</sequence>
<accession>A0A2I0R5C4</accession>
<comment type="similarity">
    <text evidence="1 5">Belongs to the glutathione peroxidase family.</text>
</comment>
<dbReference type="PROSITE" id="PS51355">
    <property type="entry name" value="GLUTATHIONE_PEROXID_3"/>
    <property type="match status" value="1"/>
</dbReference>
<dbReference type="SUPFAM" id="SSF52833">
    <property type="entry name" value="Thioredoxin-like"/>
    <property type="match status" value="1"/>
</dbReference>
<dbReference type="Pfam" id="PF00255">
    <property type="entry name" value="GSHPx"/>
    <property type="match status" value="1"/>
</dbReference>
<dbReference type="GO" id="GO:0004601">
    <property type="term" value="F:peroxidase activity"/>
    <property type="evidence" value="ECO:0007669"/>
    <property type="project" value="UniProtKB-KW"/>
</dbReference>
<keyword evidence="7" id="KW-1185">Reference proteome</keyword>
<feature type="active site" evidence="4">
    <location>
        <position position="55"/>
    </location>
</feature>
<dbReference type="InterPro" id="IPR036249">
    <property type="entry name" value="Thioredoxin-like_sf"/>
</dbReference>
<dbReference type="OrthoDB" id="9789406at2"/>
<dbReference type="PRINTS" id="PR01011">
    <property type="entry name" value="GLUTPROXDASE"/>
</dbReference>
<evidence type="ECO:0000256" key="4">
    <source>
        <dbReference type="PIRSR" id="PIRSR000303-1"/>
    </source>
</evidence>
<dbReference type="InterPro" id="IPR029759">
    <property type="entry name" value="GPX_AS"/>
</dbReference>
<dbReference type="CDD" id="cd00340">
    <property type="entry name" value="GSH_Peroxidase"/>
    <property type="match status" value="1"/>
</dbReference>
<organism evidence="6 7">
    <name type="scientific">Brumimicrobium salinarum</name>
    <dbReference type="NCBI Taxonomy" id="2058658"/>
    <lineage>
        <taxon>Bacteria</taxon>
        <taxon>Pseudomonadati</taxon>
        <taxon>Bacteroidota</taxon>
        <taxon>Flavobacteriia</taxon>
        <taxon>Flavobacteriales</taxon>
        <taxon>Crocinitomicaceae</taxon>
        <taxon>Brumimicrobium</taxon>
    </lineage>
</organism>
<evidence type="ECO:0000256" key="1">
    <source>
        <dbReference type="ARBA" id="ARBA00006926"/>
    </source>
</evidence>
<dbReference type="PROSITE" id="PS00460">
    <property type="entry name" value="GLUTATHIONE_PEROXID_1"/>
    <property type="match status" value="1"/>
</dbReference>
<protein>
    <recommendedName>
        <fullName evidence="5">Glutathione peroxidase</fullName>
    </recommendedName>
</protein>
<keyword evidence="2 5" id="KW-0575">Peroxidase</keyword>
<reference evidence="6 7" key="1">
    <citation type="submission" date="2017-12" db="EMBL/GenBank/DDBJ databases">
        <title>The draft genome sequence of Brumimicrobium saltpan LHR20.</title>
        <authorList>
            <person name="Do Z.-J."/>
            <person name="Luo H.-R."/>
        </authorList>
    </citation>
    <scope>NUCLEOTIDE SEQUENCE [LARGE SCALE GENOMIC DNA]</scope>
    <source>
        <strain evidence="6 7">LHR20</strain>
    </source>
</reference>
<evidence type="ECO:0000256" key="3">
    <source>
        <dbReference type="ARBA" id="ARBA00023002"/>
    </source>
</evidence>
<keyword evidence="3 5" id="KW-0560">Oxidoreductase</keyword>
<dbReference type="AlphaFoldDB" id="A0A2I0R5C4"/>
<evidence type="ECO:0000313" key="7">
    <source>
        <dbReference type="Proteomes" id="UP000236654"/>
    </source>
</evidence>
<dbReference type="PANTHER" id="PTHR11592:SF78">
    <property type="entry name" value="GLUTATHIONE PEROXIDASE"/>
    <property type="match status" value="1"/>
</dbReference>
<dbReference type="Gene3D" id="3.40.30.10">
    <property type="entry name" value="Glutaredoxin"/>
    <property type="match status" value="1"/>
</dbReference>
<gene>
    <name evidence="6" type="ORF">CW751_03990</name>
</gene>
<proteinExistence type="inferred from homology"/>
<dbReference type="InterPro" id="IPR000889">
    <property type="entry name" value="Glutathione_peroxidase"/>
</dbReference>
<evidence type="ECO:0000313" key="6">
    <source>
        <dbReference type="EMBL" id="PKR81755.1"/>
    </source>
</evidence>
<dbReference type="FunFam" id="3.40.30.10:FF:000010">
    <property type="entry name" value="Glutathione peroxidase"/>
    <property type="match status" value="1"/>
</dbReference>
<evidence type="ECO:0000256" key="5">
    <source>
        <dbReference type="RuleBase" id="RU000499"/>
    </source>
</evidence>
<dbReference type="EMBL" id="PJNI01000002">
    <property type="protein sequence ID" value="PKR81755.1"/>
    <property type="molecule type" value="Genomic_DNA"/>
</dbReference>
<dbReference type="GO" id="GO:0006979">
    <property type="term" value="P:response to oxidative stress"/>
    <property type="evidence" value="ECO:0007669"/>
    <property type="project" value="InterPro"/>
</dbReference>
<name>A0A2I0R5C4_9FLAO</name>
<dbReference type="PIRSF" id="PIRSF000303">
    <property type="entry name" value="Glutathion_perox"/>
    <property type="match status" value="1"/>
</dbReference>